<evidence type="ECO:0000313" key="3">
    <source>
        <dbReference type="WBParaSite" id="SMUV_0000082601-mRNA-1"/>
    </source>
</evidence>
<accession>A0A0N5A9P2</accession>
<name>A0A0N5A9P2_9BILA</name>
<evidence type="ECO:0000313" key="2">
    <source>
        <dbReference type="Proteomes" id="UP000046393"/>
    </source>
</evidence>
<evidence type="ECO:0000256" key="1">
    <source>
        <dbReference type="SAM" id="MobiDB-lite"/>
    </source>
</evidence>
<proteinExistence type="predicted"/>
<keyword evidence="2" id="KW-1185">Reference proteome</keyword>
<dbReference type="AlphaFoldDB" id="A0A0N5A9P2"/>
<reference evidence="3" key="1">
    <citation type="submission" date="2017-02" db="UniProtKB">
        <authorList>
            <consortium name="WormBaseParasite"/>
        </authorList>
    </citation>
    <scope>IDENTIFICATION</scope>
</reference>
<protein>
    <submittedName>
        <fullName evidence="3">LEM domain-containing protein</fullName>
    </submittedName>
</protein>
<dbReference type="WBParaSite" id="SMUV_0000082601-mRNA-1">
    <property type="protein sequence ID" value="SMUV_0000082601-mRNA-1"/>
    <property type="gene ID" value="SMUV_0000082601"/>
</dbReference>
<dbReference type="Proteomes" id="UP000046393">
    <property type="component" value="Unplaced"/>
</dbReference>
<organism evidence="2 3">
    <name type="scientific">Syphacia muris</name>
    <dbReference type="NCBI Taxonomy" id="451379"/>
    <lineage>
        <taxon>Eukaryota</taxon>
        <taxon>Metazoa</taxon>
        <taxon>Ecdysozoa</taxon>
        <taxon>Nematoda</taxon>
        <taxon>Chromadorea</taxon>
        <taxon>Rhabditida</taxon>
        <taxon>Spirurina</taxon>
        <taxon>Oxyuridomorpha</taxon>
        <taxon>Oxyuroidea</taxon>
        <taxon>Oxyuridae</taxon>
        <taxon>Syphacia</taxon>
    </lineage>
</organism>
<feature type="region of interest" description="Disordered" evidence="1">
    <location>
        <begin position="1"/>
        <end position="23"/>
    </location>
</feature>
<sequence>MSSSCHAETASSSSSTLLESELSMEPRLEERIKRLLMSYKLSALRNRKPEESDEEELKKFHLQLRSLVNKERNLRRFGCHHL</sequence>